<dbReference type="GO" id="GO:0008047">
    <property type="term" value="F:enzyme activator activity"/>
    <property type="evidence" value="ECO:0007669"/>
    <property type="project" value="UniProtKB-UniRule"/>
</dbReference>
<sequence>MAGNVILLAAISVLSACQQSYFAFQVGRARFKCKVIPPAVTGSLEFERVFRAQQNCVEFYPVFLITLWMAGWYFNQVFATCLGLVYIYSRHKYFWGYSEAAEKRISGFRLSLGTLGLLGVLGALGIANSFLDEYLDIHVAKQLRRYF</sequence>
<keyword evidence="7 8" id="KW-0472">Membrane</keyword>
<reference evidence="12" key="2">
    <citation type="submission" date="2025-04" db="UniProtKB">
        <authorList>
            <consortium name="RefSeq"/>
        </authorList>
    </citation>
    <scope>IDENTIFICATION</scope>
</reference>
<feature type="transmembrane region" description="Helical" evidence="8">
    <location>
        <begin position="70"/>
        <end position="89"/>
    </location>
</feature>
<accession>A0A0P6J319</accession>
<comment type="function">
    <text evidence="8">Catalyzes several different glutathione-dependent reactions. Catalyzes the glutathione-dependent reduction of lipid hydroperoxides, such as 5-HPETE. Has glutathione transferase activity, toward xenobiotic electrophiles, such as 1-chloro-2, 4-dinitrobenzene (CDNB). Catalyzes also the conjugation of leukotriene A4 with reduced glutathione to form leukotriene C4 (LTC4). Involved in oxidative DNA damage induced by ER stress and anticancer agents by activating LTC4 biosynthetic machinery in nonimmune cells.</text>
</comment>
<dbReference type="GO" id="GO:0046466">
    <property type="term" value="P:membrane lipid catabolic process"/>
    <property type="evidence" value="ECO:0007669"/>
    <property type="project" value="Ensembl"/>
</dbReference>
<comment type="catalytic activity">
    <reaction evidence="8">
        <text>RX + glutathione = an S-substituted glutathione + a halide anion + H(+)</text>
        <dbReference type="Rhea" id="RHEA:16437"/>
        <dbReference type="ChEBI" id="CHEBI:15378"/>
        <dbReference type="ChEBI" id="CHEBI:16042"/>
        <dbReference type="ChEBI" id="CHEBI:17792"/>
        <dbReference type="ChEBI" id="CHEBI:57925"/>
        <dbReference type="ChEBI" id="CHEBI:90779"/>
        <dbReference type="EC" id="2.5.1.18"/>
    </reaction>
</comment>
<dbReference type="SUPFAM" id="SSF161084">
    <property type="entry name" value="MAPEG domain-like"/>
    <property type="match status" value="1"/>
</dbReference>
<feature type="transmembrane region" description="Helical" evidence="8">
    <location>
        <begin position="110"/>
        <end position="131"/>
    </location>
</feature>
<keyword evidence="9" id="KW-0732">Signal</keyword>
<feature type="chain" id="PRO_5044545226" description="Microsomal glutathione S-transferase 2" evidence="9">
    <location>
        <begin position="17"/>
        <end position="147"/>
    </location>
</feature>
<evidence type="ECO:0000313" key="11">
    <source>
        <dbReference type="Proteomes" id="UP000694906"/>
    </source>
</evidence>
<comment type="similarity">
    <text evidence="2 8">Belongs to the MAPEG family.</text>
</comment>
<comment type="catalytic activity">
    <reaction evidence="8">
        <text>(5S)-hydroperoxy-(6E,8Z,11Z,14Z)-eicosatetraenoate + 2 glutathione = (5S)-hydroxy-(6E,8Z,11Z,14Z)-eicosatetraenoate + glutathione disulfide + H2O</text>
        <dbReference type="Rhea" id="RHEA:48620"/>
        <dbReference type="ChEBI" id="CHEBI:15377"/>
        <dbReference type="ChEBI" id="CHEBI:57450"/>
        <dbReference type="ChEBI" id="CHEBI:57925"/>
        <dbReference type="ChEBI" id="CHEBI:58297"/>
        <dbReference type="ChEBI" id="CHEBI:90632"/>
    </reaction>
</comment>
<keyword evidence="8" id="KW-0492">Microsome</keyword>
<evidence type="ECO:0000256" key="4">
    <source>
        <dbReference type="ARBA" id="ARBA00022751"/>
    </source>
</evidence>
<dbReference type="GO" id="GO:0019370">
    <property type="term" value="P:leukotriene biosynthetic process"/>
    <property type="evidence" value="ECO:0007669"/>
    <property type="project" value="UniProtKB-UniRule"/>
</dbReference>
<comment type="subcellular location">
    <subcellularLocation>
        <location evidence="8">Endoplasmic reticulum membrane</location>
        <topology evidence="8">Multi-pass membrane protein</topology>
    </subcellularLocation>
    <subcellularLocation>
        <location evidence="8">Microsome membrane</location>
        <topology evidence="8">Multi-pass membrane protein</topology>
    </subcellularLocation>
    <subcellularLocation>
        <location evidence="1">Nucleus membrane</location>
        <topology evidence="1">Multi-pass membrane protein</topology>
    </subcellularLocation>
</comment>
<dbReference type="Proteomes" id="UP000694906">
    <property type="component" value="Unplaced"/>
</dbReference>
<dbReference type="GO" id="GO:0006750">
    <property type="term" value="P:glutathione biosynthetic process"/>
    <property type="evidence" value="ECO:0007669"/>
    <property type="project" value="Ensembl"/>
</dbReference>
<evidence type="ECO:0000313" key="10">
    <source>
        <dbReference type="EMBL" id="JAN96753.1"/>
    </source>
</evidence>
<evidence type="ECO:0000256" key="9">
    <source>
        <dbReference type="SAM" id="SignalP"/>
    </source>
</evidence>
<dbReference type="EMBL" id="GEBF01006879">
    <property type="protein sequence ID" value="JAN96753.1"/>
    <property type="molecule type" value="Transcribed_RNA"/>
</dbReference>
<dbReference type="AlphaFoldDB" id="A0A0P6J319"/>
<reference evidence="10" key="1">
    <citation type="submission" date="2015-10" db="EMBL/GenBank/DDBJ databases">
        <title>FRAMA: From RNA-seq data to annotated mRNA assemblies.</title>
        <authorList>
            <person name="Bens M."/>
            <person name="Sahm A."/>
            <person name="Jahn N."/>
            <person name="Morhart M."/>
            <person name="Holtze S."/>
            <person name="Hildebrandt T.B."/>
            <person name="Platzer M."/>
            <person name="Szafranski K."/>
        </authorList>
    </citation>
    <scope>NUCLEOTIDE SEQUENCE</scope>
    <source>
        <tissue evidence="10">Liver</tissue>
    </source>
</reference>
<proteinExistence type="inferred from homology"/>
<gene>
    <name evidence="10" type="primary">MGST2</name>
    <name evidence="12" type="synonym">Mgst2</name>
</gene>
<dbReference type="CTD" id="4258"/>
<dbReference type="InterPro" id="IPR018295">
    <property type="entry name" value="FLAP/GST2/LTC4S_CS"/>
</dbReference>
<keyword evidence="11" id="KW-1185">Reference proteome</keyword>
<dbReference type="PRINTS" id="PR00488">
    <property type="entry name" value="5LPOXGNASEAP"/>
</dbReference>
<dbReference type="EC" id="2.5.1.18" evidence="8"/>
<keyword evidence="8" id="KW-0443">Lipid metabolism</keyword>
<dbReference type="GO" id="GO:0004602">
    <property type="term" value="F:glutathione peroxidase activity"/>
    <property type="evidence" value="ECO:0007669"/>
    <property type="project" value="UniProtKB-UniRule"/>
</dbReference>
<evidence type="ECO:0000256" key="3">
    <source>
        <dbReference type="ARBA" id="ARBA00022692"/>
    </source>
</evidence>
<dbReference type="OrthoDB" id="410651at2759"/>
<dbReference type="GO" id="GO:0004364">
    <property type="term" value="F:glutathione transferase activity"/>
    <property type="evidence" value="ECO:0007669"/>
    <property type="project" value="UniProtKB-UniRule"/>
</dbReference>
<dbReference type="GO" id="GO:0031965">
    <property type="term" value="C:nuclear membrane"/>
    <property type="evidence" value="ECO:0007669"/>
    <property type="project" value="UniProtKB-SubCell"/>
</dbReference>
<dbReference type="InterPro" id="IPR023352">
    <property type="entry name" value="MAPEG-like_dom_sf"/>
</dbReference>
<dbReference type="Bgee" id="ENSHGLG00000010191">
    <property type="expression patterns" value="Expressed in thyroid gland and 9 other cell types or tissues"/>
</dbReference>
<dbReference type="GO" id="GO:0005789">
    <property type="term" value="C:endoplasmic reticulum membrane"/>
    <property type="evidence" value="ECO:0007669"/>
    <property type="project" value="UniProtKB-SubCell"/>
</dbReference>
<dbReference type="PANTHER" id="PTHR10250:SF13">
    <property type="entry name" value="MICROSOMAL GLUTATHIONE S-TRANSFERASE 2"/>
    <property type="match status" value="1"/>
</dbReference>
<organism evidence="10">
    <name type="scientific">Heterocephalus glaber</name>
    <name type="common">Naked mole rat</name>
    <dbReference type="NCBI Taxonomy" id="10181"/>
    <lineage>
        <taxon>Eukaryota</taxon>
        <taxon>Metazoa</taxon>
        <taxon>Chordata</taxon>
        <taxon>Craniata</taxon>
        <taxon>Vertebrata</taxon>
        <taxon>Euteleostomi</taxon>
        <taxon>Mammalia</taxon>
        <taxon>Eutheria</taxon>
        <taxon>Euarchontoglires</taxon>
        <taxon>Glires</taxon>
        <taxon>Rodentia</taxon>
        <taxon>Hystricomorpha</taxon>
        <taxon>Bathyergidae</taxon>
        <taxon>Heterocephalus</taxon>
    </lineage>
</organism>
<dbReference type="GO" id="GO:0043295">
    <property type="term" value="F:glutathione binding"/>
    <property type="evidence" value="ECO:0007669"/>
    <property type="project" value="UniProtKB-UniRule"/>
</dbReference>
<keyword evidence="3 8" id="KW-0812">Transmembrane</keyword>
<dbReference type="InterPro" id="IPR001446">
    <property type="entry name" value="5_LipOase_AP"/>
</dbReference>
<keyword evidence="4 8" id="KW-0434">Leukotriene biosynthesis</keyword>
<comment type="catalytic activity">
    <reaction evidence="8">
        <text>leukotriene C4 = leukotriene A4 + glutathione</text>
        <dbReference type="Rhea" id="RHEA:17617"/>
        <dbReference type="ChEBI" id="CHEBI:57463"/>
        <dbReference type="ChEBI" id="CHEBI:57925"/>
        <dbReference type="ChEBI" id="CHEBI:57973"/>
        <dbReference type="EC" id="4.4.1.20"/>
    </reaction>
</comment>
<keyword evidence="6 8" id="KW-1133">Transmembrane helix</keyword>
<dbReference type="FunFam" id="1.20.120.550:FF:000003">
    <property type="entry name" value="Leukotriene C4 synthase"/>
    <property type="match status" value="1"/>
</dbReference>
<dbReference type="KEGG" id="hgl:101716174"/>
<dbReference type="GO" id="GO:0005886">
    <property type="term" value="C:plasma membrane"/>
    <property type="evidence" value="ECO:0007669"/>
    <property type="project" value="Ensembl"/>
</dbReference>
<evidence type="ECO:0000256" key="8">
    <source>
        <dbReference type="RuleBase" id="RU369123"/>
    </source>
</evidence>
<name>A0A0P6J319_HETGA</name>
<comment type="subunit">
    <text evidence="8">Homotrimer.</text>
</comment>
<dbReference type="InterPro" id="IPR050997">
    <property type="entry name" value="MAPEG"/>
</dbReference>
<evidence type="ECO:0000313" key="12">
    <source>
        <dbReference type="RefSeq" id="XP_004855049.1"/>
    </source>
</evidence>
<dbReference type="Gene3D" id="1.20.120.550">
    <property type="entry name" value="Membrane associated eicosanoid/glutathione metabolism-like domain"/>
    <property type="match status" value="1"/>
</dbReference>
<dbReference type="Pfam" id="PF01124">
    <property type="entry name" value="MAPEG"/>
    <property type="match status" value="1"/>
</dbReference>
<dbReference type="GO" id="GO:0004464">
    <property type="term" value="F:leukotriene-C4 synthase activity"/>
    <property type="evidence" value="ECO:0007669"/>
    <property type="project" value="UniProtKB-EC"/>
</dbReference>
<feature type="signal peptide" evidence="9">
    <location>
        <begin position="1"/>
        <end position="16"/>
    </location>
</feature>
<keyword evidence="5 8" id="KW-0256">Endoplasmic reticulum</keyword>
<dbReference type="EC" id="4.4.1.20" evidence="8"/>
<keyword evidence="8" id="KW-0560">Oxidoreductase</keyword>
<protein>
    <recommendedName>
        <fullName evidence="8">Microsomal glutathione S-transferase 2</fullName>
        <shortName evidence="8">Microsomal GST-2</shortName>
        <shortName evidence="8">Microsomal GST-II</shortName>
        <ecNumber evidence="8">1.11.1.-</ecNumber>
        <ecNumber evidence="8">2.5.1.18</ecNumber>
        <ecNumber evidence="8">4.4.1.20</ecNumber>
    </recommendedName>
    <alternativeName>
        <fullName evidence="8">Glutathione peroxidase MGST2</fullName>
    </alternativeName>
    <alternativeName>
        <fullName evidence="8">Leukotriene C4 synthase MGST2</fullName>
    </alternativeName>
    <alternativeName>
        <fullName evidence="8">Microsomal glutathione S-transferase II</fullName>
    </alternativeName>
</protein>
<evidence type="ECO:0000256" key="5">
    <source>
        <dbReference type="ARBA" id="ARBA00022824"/>
    </source>
</evidence>
<dbReference type="PANTHER" id="PTHR10250">
    <property type="entry name" value="MICROSOMAL GLUTATHIONE S-TRANSFERASE"/>
    <property type="match status" value="1"/>
</dbReference>
<dbReference type="EC" id="1.11.1.-" evidence="8"/>
<dbReference type="PROSITE" id="PS01297">
    <property type="entry name" value="FLAP_GST2_LTC4S"/>
    <property type="match status" value="1"/>
</dbReference>
<comment type="caution">
    <text evidence="8">Lacks conserved residue(s) required for the propagation of feature annotation.</text>
</comment>
<dbReference type="RefSeq" id="XP_004855049.1">
    <property type="nucleotide sequence ID" value="XM_004854992.2"/>
</dbReference>
<evidence type="ECO:0000256" key="7">
    <source>
        <dbReference type="ARBA" id="ARBA00023136"/>
    </source>
</evidence>
<dbReference type="GO" id="GO:0042802">
    <property type="term" value="F:identical protein binding"/>
    <property type="evidence" value="ECO:0007669"/>
    <property type="project" value="Ensembl"/>
</dbReference>
<evidence type="ECO:0000256" key="1">
    <source>
        <dbReference type="ARBA" id="ARBA00004232"/>
    </source>
</evidence>
<evidence type="ECO:0000256" key="2">
    <source>
        <dbReference type="ARBA" id="ARBA00010459"/>
    </source>
</evidence>
<evidence type="ECO:0000256" key="6">
    <source>
        <dbReference type="ARBA" id="ARBA00022989"/>
    </source>
</evidence>
<keyword evidence="8" id="KW-0456">Lyase</keyword>
<comment type="catalytic activity">
    <reaction evidence="8">
        <text>1-chloro-2,4-dinitrobenzene + glutathione = 2,4-dinitrophenyl-S-glutathione + chloride + H(+)</text>
        <dbReference type="Rhea" id="RHEA:51220"/>
        <dbReference type="ChEBI" id="CHEBI:15378"/>
        <dbReference type="ChEBI" id="CHEBI:17996"/>
        <dbReference type="ChEBI" id="CHEBI:34718"/>
        <dbReference type="ChEBI" id="CHEBI:57925"/>
        <dbReference type="ChEBI" id="CHEBI:133977"/>
        <dbReference type="EC" id="2.5.1.18"/>
    </reaction>
</comment>
<keyword evidence="8 10" id="KW-0808">Transferase</keyword>
<dbReference type="GeneID" id="101716174"/>
<dbReference type="InterPro" id="IPR001129">
    <property type="entry name" value="Membr-assoc_MAPEG"/>
</dbReference>